<keyword evidence="9 10" id="KW-1208">Phospholipid metabolism</keyword>
<evidence type="ECO:0000313" key="12">
    <source>
        <dbReference type="Proteomes" id="UP001321786"/>
    </source>
</evidence>
<feature type="transmembrane region" description="Helical" evidence="10">
    <location>
        <begin position="147"/>
        <end position="175"/>
    </location>
</feature>
<evidence type="ECO:0000256" key="3">
    <source>
        <dbReference type="ARBA" id="ARBA00022679"/>
    </source>
</evidence>
<comment type="pathway">
    <text evidence="10">Lipid metabolism; phospholipid metabolism.</text>
</comment>
<dbReference type="GO" id="GO:0043772">
    <property type="term" value="F:acyl-phosphate glycerol-3-phosphate acyltransferase activity"/>
    <property type="evidence" value="ECO:0007669"/>
    <property type="project" value="UniProtKB-UniRule"/>
</dbReference>
<feature type="transmembrane region" description="Helical" evidence="10">
    <location>
        <begin position="112"/>
        <end position="135"/>
    </location>
</feature>
<proteinExistence type="inferred from homology"/>
<dbReference type="PANTHER" id="PTHR30309:SF0">
    <property type="entry name" value="GLYCEROL-3-PHOSPHATE ACYLTRANSFERASE-RELATED"/>
    <property type="match status" value="1"/>
</dbReference>
<evidence type="ECO:0000256" key="5">
    <source>
        <dbReference type="ARBA" id="ARBA00022989"/>
    </source>
</evidence>
<keyword evidence="8 10" id="KW-0594">Phospholipid biosynthesis</keyword>
<evidence type="ECO:0000256" key="2">
    <source>
        <dbReference type="ARBA" id="ARBA00022516"/>
    </source>
</evidence>
<comment type="similarity">
    <text evidence="10">Belongs to the PlsY family.</text>
</comment>
<keyword evidence="6 10" id="KW-0443">Lipid metabolism</keyword>
<keyword evidence="1 10" id="KW-1003">Cell membrane</keyword>
<dbReference type="KEGG" id="hprf:HLPR_20460"/>
<dbReference type="EMBL" id="AP028654">
    <property type="protein sequence ID" value="BEP29715.1"/>
    <property type="molecule type" value="Genomic_DNA"/>
</dbReference>
<protein>
    <recommendedName>
        <fullName evidence="10">Glycerol-3-phosphate acyltransferase</fullName>
    </recommendedName>
    <alternativeName>
        <fullName evidence="10">Acyl-PO4 G3P acyltransferase</fullName>
    </alternativeName>
    <alternativeName>
        <fullName evidence="10">Acyl-phosphate--glycerol-3-phosphate acyltransferase</fullName>
    </alternativeName>
    <alternativeName>
        <fullName evidence="10">G3P acyltransferase</fullName>
        <shortName evidence="10">GPAT</shortName>
        <ecNumber evidence="10">2.3.1.275</ecNumber>
    </alternativeName>
    <alternativeName>
        <fullName evidence="10">Lysophosphatidic acid synthase</fullName>
        <shortName evidence="10">LPA synthase</shortName>
    </alternativeName>
</protein>
<dbReference type="InterPro" id="IPR003811">
    <property type="entry name" value="G3P_acylTferase_PlsY"/>
</dbReference>
<keyword evidence="2 10" id="KW-0444">Lipid biosynthesis</keyword>
<keyword evidence="7 10" id="KW-0472">Membrane</keyword>
<name>A0AAU9E6G9_9FIRM</name>
<dbReference type="Proteomes" id="UP001321786">
    <property type="component" value="Chromosome"/>
</dbReference>
<organism evidence="11 12">
    <name type="scientific">Helicovermis profundi</name>
    <dbReference type="NCBI Taxonomy" id="3065157"/>
    <lineage>
        <taxon>Bacteria</taxon>
        <taxon>Bacillati</taxon>
        <taxon>Bacillota</taxon>
        <taxon>Clostridia</taxon>
        <taxon>Helicovermis</taxon>
    </lineage>
</organism>
<dbReference type="NCBIfam" id="TIGR00023">
    <property type="entry name" value="glycerol-3-phosphate 1-O-acyltransferase PlsY"/>
    <property type="match status" value="1"/>
</dbReference>
<dbReference type="SMART" id="SM01207">
    <property type="entry name" value="G3P_acyltransf"/>
    <property type="match status" value="1"/>
</dbReference>
<comment type="function">
    <text evidence="10">Catalyzes the transfer of an acyl group from acyl-phosphate (acyl-PO(4)) to glycerol-3-phosphate (G3P) to form lysophosphatidic acid (LPA). This enzyme utilizes acyl-phosphate as fatty acyl donor, but not acyl-CoA or acyl-ACP.</text>
</comment>
<dbReference type="RefSeq" id="WP_338535335.1">
    <property type="nucleotide sequence ID" value="NZ_AP028654.1"/>
</dbReference>
<sequence>MIKYFILIVLGYLLGSIPFSYLTSKYIGKIDIRKHGSGNSGTTNVFRTLGKKAAFIAFIGDFSKGLIATIIGGFIFGTNGAFLCGLSSVIGHCYPFTLNFKGGKGVATSAGVIFAISPIIGFILLFFQIIIIATTKYMSLASSLSAILFPFLGILFNKSITFIIYSIIFSLFVLYKHRANISRLLSGKENKLKFKKNS</sequence>
<evidence type="ECO:0000313" key="11">
    <source>
        <dbReference type="EMBL" id="BEP29715.1"/>
    </source>
</evidence>
<keyword evidence="3 10" id="KW-0808">Transferase</keyword>
<evidence type="ECO:0000256" key="10">
    <source>
        <dbReference type="HAMAP-Rule" id="MF_01043"/>
    </source>
</evidence>
<evidence type="ECO:0000256" key="1">
    <source>
        <dbReference type="ARBA" id="ARBA00022475"/>
    </source>
</evidence>
<dbReference type="GO" id="GO:0005886">
    <property type="term" value="C:plasma membrane"/>
    <property type="evidence" value="ECO:0007669"/>
    <property type="project" value="UniProtKB-SubCell"/>
</dbReference>
<evidence type="ECO:0000256" key="7">
    <source>
        <dbReference type="ARBA" id="ARBA00023136"/>
    </source>
</evidence>
<dbReference type="PANTHER" id="PTHR30309">
    <property type="entry name" value="INNER MEMBRANE PROTEIN YGIH"/>
    <property type="match status" value="1"/>
</dbReference>
<comment type="subcellular location">
    <subcellularLocation>
        <location evidence="10">Cell membrane</location>
        <topology evidence="10">Multi-pass membrane protein</topology>
    </subcellularLocation>
</comment>
<reference evidence="11 12" key="1">
    <citation type="submission" date="2023-08" db="EMBL/GenBank/DDBJ databases">
        <title>Helicovermis profunda gen. nov., sp. nov., a novel mesophilic, fermentative bacterium within the Bacillota from a deep-sea hydrothermal vent chimney.</title>
        <authorList>
            <person name="Miyazaki U."/>
            <person name="Mizutani D."/>
            <person name="Hashimoto Y."/>
            <person name="Tame A."/>
            <person name="Sawayama S."/>
            <person name="Miyazaki J."/>
            <person name="Takai K."/>
            <person name="Nakagawa S."/>
        </authorList>
    </citation>
    <scope>NUCLEOTIDE SEQUENCE [LARGE SCALE GENOMIC DNA]</scope>
    <source>
        <strain evidence="11 12">S502</strain>
    </source>
</reference>
<accession>A0AAU9E6G9</accession>
<evidence type="ECO:0000256" key="4">
    <source>
        <dbReference type="ARBA" id="ARBA00022692"/>
    </source>
</evidence>
<comment type="subunit">
    <text evidence="10">Probably interacts with PlsX.</text>
</comment>
<comment type="catalytic activity">
    <reaction evidence="10">
        <text>an acyl phosphate + sn-glycerol 3-phosphate = a 1-acyl-sn-glycero-3-phosphate + phosphate</text>
        <dbReference type="Rhea" id="RHEA:34075"/>
        <dbReference type="ChEBI" id="CHEBI:43474"/>
        <dbReference type="ChEBI" id="CHEBI:57597"/>
        <dbReference type="ChEBI" id="CHEBI:57970"/>
        <dbReference type="ChEBI" id="CHEBI:59918"/>
        <dbReference type="EC" id="2.3.1.275"/>
    </reaction>
</comment>
<gene>
    <name evidence="10 11" type="primary">plsY</name>
    <name evidence="11" type="ORF">HLPR_20460</name>
</gene>
<evidence type="ECO:0000256" key="9">
    <source>
        <dbReference type="ARBA" id="ARBA00023264"/>
    </source>
</evidence>
<keyword evidence="4 10" id="KW-0812">Transmembrane</keyword>
<evidence type="ECO:0000256" key="6">
    <source>
        <dbReference type="ARBA" id="ARBA00023098"/>
    </source>
</evidence>
<comment type="caution">
    <text evidence="10">Lacks conserved residue(s) required for the propagation of feature annotation.</text>
</comment>
<keyword evidence="5 10" id="KW-1133">Transmembrane helix</keyword>
<evidence type="ECO:0000256" key="8">
    <source>
        <dbReference type="ARBA" id="ARBA00023209"/>
    </source>
</evidence>
<dbReference type="HAMAP" id="MF_01043">
    <property type="entry name" value="PlsY"/>
    <property type="match status" value="1"/>
</dbReference>
<dbReference type="AlphaFoldDB" id="A0AAU9E6G9"/>
<feature type="transmembrane region" description="Helical" evidence="10">
    <location>
        <begin position="6"/>
        <end position="24"/>
    </location>
</feature>
<dbReference type="EC" id="2.3.1.275" evidence="10"/>
<dbReference type="GO" id="GO:0008654">
    <property type="term" value="P:phospholipid biosynthetic process"/>
    <property type="evidence" value="ECO:0007669"/>
    <property type="project" value="UniProtKB-UniRule"/>
</dbReference>
<dbReference type="Pfam" id="PF02660">
    <property type="entry name" value="G3P_acyltransf"/>
    <property type="match status" value="1"/>
</dbReference>
<keyword evidence="12" id="KW-1185">Reference proteome</keyword>